<organism evidence="1 2">
    <name type="scientific">Ideonella lacteola</name>
    <dbReference type="NCBI Taxonomy" id="2984193"/>
    <lineage>
        <taxon>Bacteria</taxon>
        <taxon>Pseudomonadati</taxon>
        <taxon>Pseudomonadota</taxon>
        <taxon>Betaproteobacteria</taxon>
        <taxon>Burkholderiales</taxon>
        <taxon>Sphaerotilaceae</taxon>
        <taxon>Ideonella</taxon>
    </lineage>
</organism>
<evidence type="ECO:0000313" key="2">
    <source>
        <dbReference type="Proteomes" id="UP001371218"/>
    </source>
</evidence>
<gene>
    <name evidence="1" type="ORF">AACH06_18230</name>
</gene>
<reference evidence="1 2" key="1">
    <citation type="submission" date="2024-04" db="EMBL/GenBank/DDBJ databases">
        <title>Novel species of the genus Ideonella isolated from streams.</title>
        <authorList>
            <person name="Lu H."/>
        </authorList>
    </citation>
    <scope>NUCLEOTIDE SEQUENCE [LARGE SCALE GENOMIC DNA]</scope>
    <source>
        <strain evidence="1 2">DXS29W</strain>
    </source>
</reference>
<name>A0ABU9BTI3_9BURK</name>
<dbReference type="NCBIfam" id="TIGR03803">
    <property type="entry name" value="Gloeo_Verruco"/>
    <property type="match status" value="2"/>
</dbReference>
<protein>
    <submittedName>
        <fullName evidence="1">Choice-of-anchor tandem repeat GloVer-containing protein</fullName>
    </submittedName>
</protein>
<dbReference type="RefSeq" id="WP_341427185.1">
    <property type="nucleotide sequence ID" value="NZ_JBBUTG010000012.1"/>
</dbReference>
<dbReference type="SUPFAM" id="SSF101898">
    <property type="entry name" value="NHL repeat"/>
    <property type="match status" value="1"/>
</dbReference>
<evidence type="ECO:0000313" key="1">
    <source>
        <dbReference type="EMBL" id="MEK8032763.1"/>
    </source>
</evidence>
<accession>A0ABU9BTI3</accession>
<dbReference type="EMBL" id="JBBUTG010000012">
    <property type="protein sequence ID" value="MEK8032763.1"/>
    <property type="molecule type" value="Genomic_DNA"/>
</dbReference>
<comment type="caution">
    <text evidence="1">The sequence shown here is derived from an EMBL/GenBank/DDBJ whole genome shotgun (WGS) entry which is preliminary data.</text>
</comment>
<keyword evidence="2" id="KW-1185">Reference proteome</keyword>
<dbReference type="InterPro" id="IPR022519">
    <property type="entry name" value="Gloeo/Verruco_rpt"/>
</dbReference>
<sequence>MHTPRRRSVQIPTALGGLPWSKSSRWPPVEGTDGALWGTVFSGGLGGGNGYKSYVAIYRYERGGRLDTVYRFGQDGFMGCYPEAGLILASDGNFYGITAGGGRVFRLGLDGEYTVVHHFGVGQAGGVRSFPLVQGPDGALYGGCQSGGEQGVRTICRMTLDGGCADIHHFSGGGPRVGKWPVGSLVATADGRMYGTIDGPLEADAGSVFVLGKATV</sequence>
<proteinExistence type="predicted"/>
<dbReference type="Proteomes" id="UP001371218">
    <property type="component" value="Unassembled WGS sequence"/>
</dbReference>